<keyword evidence="9 14" id="KW-1133">Transmembrane helix</keyword>
<evidence type="ECO:0000256" key="3">
    <source>
        <dbReference type="ARBA" id="ARBA00008034"/>
    </source>
</evidence>
<evidence type="ECO:0000256" key="1">
    <source>
        <dbReference type="ARBA" id="ARBA00002313"/>
    </source>
</evidence>
<comment type="subcellular location">
    <subcellularLocation>
        <location evidence="2 13">Cell membrane</location>
        <topology evidence="2 13">Multi-pass membrane protein</topology>
    </subcellularLocation>
</comment>
<evidence type="ECO:0000256" key="6">
    <source>
        <dbReference type="ARBA" id="ARBA00022692"/>
    </source>
</evidence>
<evidence type="ECO:0000256" key="5">
    <source>
        <dbReference type="ARBA" id="ARBA00022475"/>
    </source>
</evidence>
<dbReference type="Gene3D" id="1.10.3470.10">
    <property type="entry name" value="ABC transporter involved in vitamin B12 uptake, BtuC"/>
    <property type="match status" value="1"/>
</dbReference>
<evidence type="ECO:0000256" key="10">
    <source>
        <dbReference type="ARBA" id="ARBA00023065"/>
    </source>
</evidence>
<dbReference type="PANTHER" id="PTHR30477">
    <property type="entry name" value="ABC-TRANSPORTER METAL-BINDING PROTEIN"/>
    <property type="match status" value="1"/>
</dbReference>
<keyword evidence="5" id="KW-1003">Cell membrane</keyword>
<gene>
    <name evidence="15" type="primary">znuB</name>
    <name evidence="15" type="ORF">VST7929_01752</name>
</gene>
<keyword evidence="11 14" id="KW-0472">Membrane</keyword>
<evidence type="ECO:0000256" key="2">
    <source>
        <dbReference type="ARBA" id="ARBA00004651"/>
    </source>
</evidence>
<evidence type="ECO:0000256" key="13">
    <source>
        <dbReference type="RuleBase" id="RU003943"/>
    </source>
</evidence>
<evidence type="ECO:0000256" key="11">
    <source>
        <dbReference type="ARBA" id="ARBA00023136"/>
    </source>
</evidence>
<evidence type="ECO:0000313" key="15">
    <source>
        <dbReference type="EMBL" id="CAH0533875.1"/>
    </source>
</evidence>
<evidence type="ECO:0000256" key="7">
    <source>
        <dbReference type="ARBA" id="ARBA00022833"/>
    </source>
</evidence>
<feature type="transmembrane region" description="Helical" evidence="14">
    <location>
        <begin position="239"/>
        <end position="257"/>
    </location>
</feature>
<accession>A0ABM8ZU76</accession>
<protein>
    <recommendedName>
        <fullName evidence="12">High-affinity zinc uptake system membrane protein ZnuB</fullName>
    </recommendedName>
</protein>
<dbReference type="Proteomes" id="UP000838672">
    <property type="component" value="Unassembled WGS sequence"/>
</dbReference>
<keyword evidence="6 13" id="KW-0812">Transmembrane</keyword>
<evidence type="ECO:0000256" key="12">
    <source>
        <dbReference type="ARBA" id="ARBA00040080"/>
    </source>
</evidence>
<dbReference type="InterPro" id="IPR001626">
    <property type="entry name" value="ABC_TroCD"/>
</dbReference>
<keyword evidence="10" id="KW-0406">Ion transport</keyword>
<keyword evidence="16" id="KW-1185">Reference proteome</keyword>
<feature type="transmembrane region" description="Helical" evidence="14">
    <location>
        <begin position="212"/>
        <end position="232"/>
    </location>
</feature>
<name>A0ABM8ZU76_9VIBR</name>
<dbReference type="EMBL" id="CAKLDI010000001">
    <property type="protein sequence ID" value="CAH0533875.1"/>
    <property type="molecule type" value="Genomic_DNA"/>
</dbReference>
<dbReference type="Pfam" id="PF00950">
    <property type="entry name" value="ABC-3"/>
    <property type="match status" value="1"/>
</dbReference>
<sequence length="261" mass="28132">MFEFLLPALLAGFAITLIAGPLGCFVVWRKMAYFGDTLAHASLLGITFGLMWAIDLHIALVISSLLIALLLVLLQRQRLIATDTLLGILSHSALSIGMVTLAFFDNIRVDLMNYLFGDLLAVGYQDILWITAIALTALAILIVLWRPMLLTTINPDLAAVEGINTQRMQLCLMLLMGLVIAIAMQFVGALIITALLIIPAASARKLATSPEVMAIFAVIFGMIAVVGGLGLSWHYNTPAGPSVVVCASMLFVITQLIPKKQ</sequence>
<comment type="caution">
    <text evidence="15">The sequence shown here is derived from an EMBL/GenBank/DDBJ whole genome shotgun (WGS) entry which is preliminary data.</text>
</comment>
<comment type="similarity">
    <text evidence="3 13">Belongs to the ABC-3 integral membrane protein family.</text>
</comment>
<evidence type="ECO:0000256" key="9">
    <source>
        <dbReference type="ARBA" id="ARBA00022989"/>
    </source>
</evidence>
<dbReference type="RefSeq" id="WP_237466292.1">
    <property type="nucleotide sequence ID" value="NZ_CAKLDI010000001.1"/>
</dbReference>
<feature type="transmembrane region" description="Helical" evidence="14">
    <location>
        <begin position="170"/>
        <end position="200"/>
    </location>
</feature>
<dbReference type="CDD" id="cd06550">
    <property type="entry name" value="TM_ABC_iron-siderophores_like"/>
    <property type="match status" value="1"/>
</dbReference>
<reference evidence="15" key="1">
    <citation type="submission" date="2021-11" db="EMBL/GenBank/DDBJ databases">
        <authorList>
            <person name="Rodrigo-Torres L."/>
            <person name="Arahal R. D."/>
            <person name="Lucena T."/>
        </authorList>
    </citation>
    <scope>NUCLEOTIDE SEQUENCE</scope>
    <source>
        <strain evidence="15">CECT 7929</strain>
    </source>
</reference>
<organism evidence="15 16">
    <name type="scientific">Vibrio stylophorae</name>
    <dbReference type="NCBI Taxonomy" id="659351"/>
    <lineage>
        <taxon>Bacteria</taxon>
        <taxon>Pseudomonadati</taxon>
        <taxon>Pseudomonadota</taxon>
        <taxon>Gammaproteobacteria</taxon>
        <taxon>Vibrionales</taxon>
        <taxon>Vibrionaceae</taxon>
        <taxon>Vibrio</taxon>
    </lineage>
</organism>
<feature type="transmembrane region" description="Helical" evidence="14">
    <location>
        <begin position="127"/>
        <end position="149"/>
    </location>
</feature>
<comment type="function">
    <text evidence="1">Involved in the high-affinity zinc uptake transport system.</text>
</comment>
<feature type="transmembrane region" description="Helical" evidence="14">
    <location>
        <begin position="85"/>
        <end position="107"/>
    </location>
</feature>
<dbReference type="NCBIfam" id="NF007089">
    <property type="entry name" value="PRK09543.1"/>
    <property type="match status" value="1"/>
</dbReference>
<evidence type="ECO:0000256" key="4">
    <source>
        <dbReference type="ARBA" id="ARBA00022448"/>
    </source>
</evidence>
<keyword evidence="7" id="KW-0862">Zinc</keyword>
<dbReference type="SUPFAM" id="SSF81345">
    <property type="entry name" value="ABC transporter involved in vitamin B12 uptake, BtuC"/>
    <property type="match status" value="1"/>
</dbReference>
<evidence type="ECO:0000256" key="14">
    <source>
        <dbReference type="SAM" id="Phobius"/>
    </source>
</evidence>
<dbReference type="InterPro" id="IPR037294">
    <property type="entry name" value="ABC_BtuC-like"/>
</dbReference>
<keyword evidence="4 13" id="KW-0813">Transport</keyword>
<evidence type="ECO:0000256" key="8">
    <source>
        <dbReference type="ARBA" id="ARBA00022906"/>
    </source>
</evidence>
<feature type="transmembrane region" description="Helical" evidence="14">
    <location>
        <begin position="43"/>
        <end position="73"/>
    </location>
</feature>
<proteinExistence type="inferred from homology"/>
<dbReference type="PANTHER" id="PTHR30477:SF23">
    <property type="entry name" value="HIGH-AFFINITY ZINC UPTAKE SYSTEM MEMBRANE PROTEIN ZNUB"/>
    <property type="match status" value="1"/>
</dbReference>
<keyword evidence="8" id="KW-0864">Zinc transport</keyword>
<evidence type="ECO:0000313" key="16">
    <source>
        <dbReference type="Proteomes" id="UP000838672"/>
    </source>
</evidence>